<dbReference type="EMBL" id="QSLJ01000001">
    <property type="protein sequence ID" value="RHF38498.1"/>
    <property type="molecule type" value="Genomic_DNA"/>
</dbReference>
<evidence type="ECO:0000313" key="1">
    <source>
        <dbReference type="EMBL" id="RHF38498.1"/>
    </source>
</evidence>
<evidence type="ECO:0000313" key="2">
    <source>
        <dbReference type="Proteomes" id="UP000283983"/>
    </source>
</evidence>
<name>A0A414NFK5_9ACTN</name>
<dbReference type="Proteomes" id="UP000283983">
    <property type="component" value="Unassembled WGS sequence"/>
</dbReference>
<gene>
    <name evidence="1" type="ORF">DW682_01990</name>
</gene>
<proteinExistence type="predicted"/>
<protein>
    <recommendedName>
        <fullName evidence="3">DUF559 domain-containing protein</fullName>
    </recommendedName>
</protein>
<dbReference type="AlphaFoldDB" id="A0A414NFK5"/>
<comment type="caution">
    <text evidence="1">The sequence shown here is derived from an EMBL/GenBank/DDBJ whole genome shotgun (WGS) entry which is preliminary data.</text>
</comment>
<dbReference type="Gene3D" id="3.40.960.10">
    <property type="entry name" value="VSR Endonuclease"/>
    <property type="match status" value="1"/>
</dbReference>
<dbReference type="RefSeq" id="WP_182279370.1">
    <property type="nucleotide sequence ID" value="NZ_CABJEU010000001.1"/>
</dbReference>
<organism evidence="1 2">
    <name type="scientific">Collinsella intestinalis</name>
    <dbReference type="NCBI Taxonomy" id="147207"/>
    <lineage>
        <taxon>Bacteria</taxon>
        <taxon>Bacillati</taxon>
        <taxon>Actinomycetota</taxon>
        <taxon>Coriobacteriia</taxon>
        <taxon>Coriobacteriales</taxon>
        <taxon>Coriobacteriaceae</taxon>
        <taxon>Collinsella</taxon>
    </lineage>
</organism>
<accession>A0A414NFK5</accession>
<sequence length="333" mass="36942">MDTPVVLSHTSAYLVLHTHNRQAVVHNALTNPVDPYGISESGTHARNIAARIRVFLGECGVNLENEMEIDIAVPTSLDRTSSAFFKSHVVGTSCSSSELVHIAPGLFAVGGALNFIQAATWMEPLELIEYGYELCGRYELNLTEARGGYRDRRPLTSRQQIHAALANHPHMPGAKRAHHALAFVRDGSRSPMETALALAIVLPKAKGGLGYRHIVLNHRILIPQELKATIRSDYLEVDIFAPHRNVGVEYDGDAHSELKRRTHDADRLAILGMLGVSMRTITASHFMHQLDFHRAMNSVAALLRLKLPTARDYQLAQNDLRIALIRGWKSHND</sequence>
<evidence type="ECO:0008006" key="3">
    <source>
        <dbReference type="Google" id="ProtNLM"/>
    </source>
</evidence>
<reference evidence="1 2" key="1">
    <citation type="submission" date="2018-08" db="EMBL/GenBank/DDBJ databases">
        <title>A genome reference for cultivated species of the human gut microbiota.</title>
        <authorList>
            <person name="Zou Y."/>
            <person name="Xue W."/>
            <person name="Luo G."/>
        </authorList>
    </citation>
    <scope>NUCLEOTIDE SEQUENCE [LARGE SCALE GENOMIC DNA]</scope>
    <source>
        <strain evidence="1 2">AM25-33</strain>
    </source>
</reference>
<keyword evidence="2" id="KW-1185">Reference proteome</keyword>
<dbReference type="InParanoid" id="A0A414NFK5"/>